<protein>
    <recommendedName>
        <fullName evidence="4">GLPGLI family protein</fullName>
    </recommendedName>
</protein>
<keyword evidence="1" id="KW-0732">Signal</keyword>
<reference evidence="2" key="1">
    <citation type="journal article" date="2014" name="Int. J. Syst. Evol. Microbiol.">
        <title>Complete genome of a new Firmicutes species belonging to the dominant human colonic microbiota ('Ruminococcus bicirculans') reveals two chromosomes and a selective capacity to utilize plant glucans.</title>
        <authorList>
            <consortium name="NISC Comparative Sequencing Program"/>
            <person name="Wegmann U."/>
            <person name="Louis P."/>
            <person name="Goesmann A."/>
            <person name="Henrissat B."/>
            <person name="Duncan S.H."/>
            <person name="Flint H.J."/>
        </authorList>
    </citation>
    <scope>NUCLEOTIDE SEQUENCE</scope>
    <source>
        <strain evidence="2">CECT 8869</strain>
    </source>
</reference>
<organism evidence="2 3">
    <name type="scientific">Maribacter confluentis</name>
    <dbReference type="NCBI Taxonomy" id="1656093"/>
    <lineage>
        <taxon>Bacteria</taxon>
        <taxon>Pseudomonadati</taxon>
        <taxon>Bacteroidota</taxon>
        <taxon>Flavobacteriia</taxon>
        <taxon>Flavobacteriales</taxon>
        <taxon>Flavobacteriaceae</taxon>
        <taxon>Maribacter</taxon>
    </lineage>
</organism>
<feature type="signal peptide" evidence="1">
    <location>
        <begin position="1"/>
        <end position="23"/>
    </location>
</feature>
<dbReference type="Proteomes" id="UP001168579">
    <property type="component" value="Unassembled WGS sequence"/>
</dbReference>
<evidence type="ECO:0008006" key="4">
    <source>
        <dbReference type="Google" id="ProtNLM"/>
    </source>
</evidence>
<proteinExistence type="predicted"/>
<keyword evidence="3" id="KW-1185">Reference proteome</keyword>
<comment type="caution">
    <text evidence="2">The sequence shown here is derived from an EMBL/GenBank/DDBJ whole genome shotgun (WGS) entry which is preliminary data.</text>
</comment>
<evidence type="ECO:0000256" key="1">
    <source>
        <dbReference type="SAM" id="SignalP"/>
    </source>
</evidence>
<sequence length="264" mass="30454">MFKVCIVKYFFSIVFLLSMVSNAQENFYTVKGNSVSKQEFHDIAHSLEFVREDLNDQNALSFGFAQLATNLIPLLVDGASKLFYNPDNFNKEYFGEFSFFDPSGRFNALDPKSVLVFEQTGKNASGKQILLTQFKFDLGAVENVDDYHYLGLKAYELNYSWAKLSSSKNRINYVLEIAFFYFDGQDRPQEFYLNPIVLNDASIPSSATISPINYQVIPKMKVLKNVRIHIREINAKKENWDNYLELYKSNQRNIANFLIKALPD</sequence>
<accession>A0ABT8RS30</accession>
<name>A0ABT8RS30_9FLAO</name>
<dbReference type="EMBL" id="JAUKUC010000001">
    <property type="protein sequence ID" value="MDO1513684.1"/>
    <property type="molecule type" value="Genomic_DNA"/>
</dbReference>
<feature type="chain" id="PRO_5047099544" description="GLPGLI family protein" evidence="1">
    <location>
        <begin position="24"/>
        <end position="264"/>
    </location>
</feature>
<dbReference type="RefSeq" id="WP_304436499.1">
    <property type="nucleotide sequence ID" value="NZ_JAUKUC010000001.1"/>
</dbReference>
<gene>
    <name evidence="2" type="ORF">Q2T41_13555</name>
</gene>
<evidence type="ECO:0000313" key="3">
    <source>
        <dbReference type="Proteomes" id="UP001168579"/>
    </source>
</evidence>
<evidence type="ECO:0000313" key="2">
    <source>
        <dbReference type="EMBL" id="MDO1513684.1"/>
    </source>
</evidence>
<reference evidence="2" key="2">
    <citation type="submission" date="2023-06" db="EMBL/GenBank/DDBJ databases">
        <authorList>
            <person name="Lucena T."/>
            <person name="Sun Q."/>
        </authorList>
    </citation>
    <scope>NUCLEOTIDE SEQUENCE</scope>
    <source>
        <strain evidence="2">CECT 8869</strain>
    </source>
</reference>